<dbReference type="VEuPathDB" id="FungiDB:CC1G_08040"/>
<feature type="compositionally biased region" description="Pro residues" evidence="1">
    <location>
        <begin position="54"/>
        <end position="65"/>
    </location>
</feature>
<feature type="compositionally biased region" description="Polar residues" evidence="1">
    <location>
        <begin position="294"/>
        <end position="303"/>
    </location>
</feature>
<comment type="caution">
    <text evidence="2">The sequence shown here is derived from an EMBL/GenBank/DDBJ whole genome shotgun (WGS) entry which is preliminary data.</text>
</comment>
<feature type="compositionally biased region" description="Low complexity" evidence="1">
    <location>
        <begin position="1002"/>
        <end position="1014"/>
    </location>
</feature>
<dbReference type="OrthoDB" id="3358078at2759"/>
<feature type="compositionally biased region" description="Basic and acidic residues" evidence="1">
    <location>
        <begin position="884"/>
        <end position="894"/>
    </location>
</feature>
<evidence type="ECO:0000256" key="1">
    <source>
        <dbReference type="SAM" id="MobiDB-lite"/>
    </source>
</evidence>
<dbReference type="eggNOG" id="ENOG502SI54">
    <property type="taxonomic scope" value="Eukaryota"/>
</dbReference>
<feature type="compositionally biased region" description="Polar residues" evidence="1">
    <location>
        <begin position="1109"/>
        <end position="1136"/>
    </location>
</feature>
<protein>
    <submittedName>
        <fullName evidence="2">Uncharacterized protein</fullName>
    </submittedName>
</protein>
<feature type="compositionally biased region" description="Polar residues" evidence="1">
    <location>
        <begin position="22"/>
        <end position="39"/>
    </location>
</feature>
<feature type="compositionally biased region" description="Basic and acidic residues" evidence="1">
    <location>
        <begin position="444"/>
        <end position="458"/>
    </location>
</feature>
<feature type="compositionally biased region" description="Basic and acidic residues" evidence="1">
    <location>
        <begin position="267"/>
        <end position="276"/>
    </location>
</feature>
<feature type="compositionally biased region" description="Low complexity" evidence="1">
    <location>
        <begin position="335"/>
        <end position="345"/>
    </location>
</feature>
<feature type="compositionally biased region" description="Basic and acidic residues" evidence="1">
    <location>
        <begin position="600"/>
        <end position="616"/>
    </location>
</feature>
<feature type="compositionally biased region" description="Basic and acidic residues" evidence="1">
    <location>
        <begin position="1239"/>
        <end position="1248"/>
    </location>
</feature>
<keyword evidence="3" id="KW-1185">Reference proteome</keyword>
<feature type="compositionally biased region" description="Basic and acidic residues" evidence="1">
    <location>
        <begin position="633"/>
        <end position="661"/>
    </location>
</feature>
<feature type="compositionally biased region" description="Basic and acidic residues" evidence="1">
    <location>
        <begin position="559"/>
        <end position="577"/>
    </location>
</feature>
<dbReference type="KEGG" id="cci:CC1G_08040"/>
<feature type="compositionally biased region" description="Low complexity" evidence="1">
    <location>
        <begin position="66"/>
        <end position="95"/>
    </location>
</feature>
<dbReference type="OMA" id="SHRINEG"/>
<feature type="region of interest" description="Disordered" evidence="1">
    <location>
        <begin position="1"/>
        <end position="165"/>
    </location>
</feature>
<feature type="compositionally biased region" description="Polar residues" evidence="1">
    <location>
        <begin position="466"/>
        <end position="477"/>
    </location>
</feature>
<feature type="compositionally biased region" description="Polar residues" evidence="1">
    <location>
        <begin position="128"/>
        <end position="140"/>
    </location>
</feature>
<dbReference type="RefSeq" id="XP_001835531.2">
    <property type="nucleotide sequence ID" value="XM_001835479.2"/>
</dbReference>
<dbReference type="InParanoid" id="A8NQD4"/>
<reference evidence="2 3" key="1">
    <citation type="journal article" date="2010" name="Proc. Natl. Acad. Sci. U.S.A.">
        <title>Insights into evolution of multicellular fungi from the assembled chromosomes of the mushroom Coprinopsis cinerea (Coprinus cinereus).</title>
        <authorList>
            <person name="Stajich J.E."/>
            <person name="Wilke S.K."/>
            <person name="Ahren D."/>
            <person name="Au C.H."/>
            <person name="Birren B.W."/>
            <person name="Borodovsky M."/>
            <person name="Burns C."/>
            <person name="Canback B."/>
            <person name="Casselton L.A."/>
            <person name="Cheng C.K."/>
            <person name="Deng J."/>
            <person name="Dietrich F.S."/>
            <person name="Fargo D.C."/>
            <person name="Farman M.L."/>
            <person name="Gathman A.C."/>
            <person name="Goldberg J."/>
            <person name="Guigo R."/>
            <person name="Hoegger P.J."/>
            <person name="Hooker J.B."/>
            <person name="Huggins A."/>
            <person name="James T.Y."/>
            <person name="Kamada T."/>
            <person name="Kilaru S."/>
            <person name="Kodira C."/>
            <person name="Kues U."/>
            <person name="Kupfer D."/>
            <person name="Kwan H.S."/>
            <person name="Lomsadze A."/>
            <person name="Li W."/>
            <person name="Lilly W.W."/>
            <person name="Ma L.J."/>
            <person name="Mackey A.J."/>
            <person name="Manning G."/>
            <person name="Martin F."/>
            <person name="Muraguchi H."/>
            <person name="Natvig D.O."/>
            <person name="Palmerini H."/>
            <person name="Ramesh M.A."/>
            <person name="Rehmeyer C.J."/>
            <person name="Roe B.A."/>
            <person name="Shenoy N."/>
            <person name="Stanke M."/>
            <person name="Ter-Hovhannisyan V."/>
            <person name="Tunlid A."/>
            <person name="Velagapudi R."/>
            <person name="Vision T.J."/>
            <person name="Zeng Q."/>
            <person name="Zolan M.E."/>
            <person name="Pukkila P.J."/>
        </authorList>
    </citation>
    <scope>NUCLEOTIDE SEQUENCE [LARGE SCALE GENOMIC DNA]</scope>
    <source>
        <strain evidence="3">Okayama-7 / 130 / ATCC MYA-4618 / FGSC 9003</strain>
    </source>
</reference>
<name>A8NQD4_COPC7</name>
<feature type="region of interest" description="Disordered" evidence="1">
    <location>
        <begin position="860"/>
        <end position="909"/>
    </location>
</feature>
<dbReference type="HOGENOM" id="CLU_004775_0_0_1"/>
<feature type="compositionally biased region" description="Acidic residues" evidence="1">
    <location>
        <begin position="155"/>
        <end position="165"/>
    </location>
</feature>
<feature type="compositionally biased region" description="Low complexity" evidence="1">
    <location>
        <begin position="277"/>
        <end position="293"/>
    </location>
</feature>
<feature type="region of interest" description="Disordered" evidence="1">
    <location>
        <begin position="1216"/>
        <end position="1257"/>
    </location>
</feature>
<feature type="region of interest" description="Disordered" evidence="1">
    <location>
        <begin position="924"/>
        <end position="948"/>
    </location>
</feature>
<evidence type="ECO:0000313" key="3">
    <source>
        <dbReference type="Proteomes" id="UP000001861"/>
    </source>
</evidence>
<feature type="region of interest" description="Disordered" evidence="1">
    <location>
        <begin position="215"/>
        <end position="702"/>
    </location>
</feature>
<organism evidence="2 3">
    <name type="scientific">Coprinopsis cinerea (strain Okayama-7 / 130 / ATCC MYA-4618 / FGSC 9003)</name>
    <name type="common">Inky cap fungus</name>
    <name type="synonym">Hormographiella aspergillata</name>
    <dbReference type="NCBI Taxonomy" id="240176"/>
    <lineage>
        <taxon>Eukaryota</taxon>
        <taxon>Fungi</taxon>
        <taxon>Dikarya</taxon>
        <taxon>Basidiomycota</taxon>
        <taxon>Agaricomycotina</taxon>
        <taxon>Agaricomycetes</taxon>
        <taxon>Agaricomycetidae</taxon>
        <taxon>Agaricales</taxon>
        <taxon>Agaricineae</taxon>
        <taxon>Psathyrellaceae</taxon>
        <taxon>Coprinopsis</taxon>
    </lineage>
</organism>
<gene>
    <name evidence="2" type="ORF">CC1G_08040</name>
</gene>
<dbReference type="STRING" id="240176.A8NQD4"/>
<evidence type="ECO:0000313" key="2">
    <source>
        <dbReference type="EMBL" id="EAU86316.2"/>
    </source>
</evidence>
<feature type="compositionally biased region" description="Low complexity" evidence="1">
    <location>
        <begin position="1155"/>
        <end position="1164"/>
    </location>
</feature>
<feature type="compositionally biased region" description="Polar residues" evidence="1">
    <location>
        <begin position="665"/>
        <end position="676"/>
    </location>
</feature>
<dbReference type="GeneID" id="6012063"/>
<feature type="compositionally biased region" description="Polar residues" evidence="1">
    <location>
        <begin position="1068"/>
        <end position="1100"/>
    </location>
</feature>
<accession>A8NQD4</accession>
<proteinExistence type="predicted"/>
<feature type="compositionally biased region" description="Low complexity" evidence="1">
    <location>
        <begin position="103"/>
        <end position="119"/>
    </location>
</feature>
<feature type="compositionally biased region" description="Basic and acidic residues" evidence="1">
    <location>
        <begin position="384"/>
        <end position="397"/>
    </location>
</feature>
<dbReference type="AlphaFoldDB" id="A8NQD4"/>
<feature type="compositionally biased region" description="Low complexity" evidence="1">
    <location>
        <begin position="218"/>
        <end position="251"/>
    </location>
</feature>
<feature type="region of interest" description="Disordered" evidence="1">
    <location>
        <begin position="963"/>
        <end position="1166"/>
    </location>
</feature>
<dbReference type="EMBL" id="AACS02000008">
    <property type="protein sequence ID" value="EAU86316.2"/>
    <property type="molecule type" value="Genomic_DNA"/>
</dbReference>
<dbReference type="Proteomes" id="UP000001861">
    <property type="component" value="Unassembled WGS sequence"/>
</dbReference>
<feature type="compositionally biased region" description="Low complexity" evidence="1">
    <location>
        <begin position="1023"/>
        <end position="1040"/>
    </location>
</feature>
<feature type="compositionally biased region" description="Basic and acidic residues" evidence="1">
    <location>
        <begin position="964"/>
        <end position="977"/>
    </location>
</feature>
<feature type="compositionally biased region" description="Basic and acidic residues" evidence="1">
    <location>
        <begin position="142"/>
        <end position="154"/>
    </location>
</feature>
<sequence length="1271" mass="136791">MPPRPAIKSKESRPVSAIYLGSSPNIGGSANNHITQIQHSSSSSSNYLANGVPPNLPDLPEPPSPSSSIGSEGSGLPSPPATNSTGSGSTGDPGSIALRQRPLSFASDSSASTSGSSHRTLSERTHMHTTPSSIRSSSRQAHLHDDEPHHYGDHDLDDDTNDLDGDDTARLDRRLYGKSSNDNNPPPLLLTLTAMATFLLELIYAPLSPHKAIDKLSRLGSPSPSTGRPSGSRSPSQASSVASSSRLRQARTIPTPPTQDHGASGSETEREGDSVHTHSSSHSYSSSSHASSSRRPITPSSGDNDVALVGTSSPYSRLRHISAPDSPQKARLMTNASGSSNASNSPTRRRKRSSIVPMTPVRSLDGEDDDHGAEHRYTSTSGYGRDRARDRDRDTVRDITQSALAAVAQSRRSPTGTRRRGALPREFREGTVESADTRSVASEARSRKSVDFEDRSRLSLEPVTPYRSNIGRSSTLREVSRSGGSIPRWGSEDYHNAGAHSPVEGKRERRQTLRGGSAESALFSPGGRTLVGEGLRAAGLTPRRDEARTIGPSSGAGDIFRERDRRVDHSPLDDDRGKRRVFTPARELTSRAATSMADYRTMDRLREQDGEEEQRQRLTALRNHRSTYSLSAARDHDPPPSRRSRDLSLTRAERDQLELDRASLPPNSATFTQGPSTATTTATAVPKHLHDRHSTASPFGSRRMVATPAPGASSSAAEHVRILMETLSTFEGNLSKLPTTAVNGLGRVPTAAELLKHAENVVYTTERINTLMRTGTNRALEAQINAEVDSDVSGTEDMLTLWKKVGGEYREGLRASDELVRALTSFLIDVGLTMRRLSPSAASEYGSPAGHGRSLSLDEEGIRQHQRAVAEAESSSGRLSVDSATRREREETMRRLSGGYGRESSLGMARASPAINAFRERERNVYDTPSPASSGANKPLPSVPNGIQSHLVGSARRLFTPSQQRERQLEGQFDHFRPPSVLRPSDSQRTLQGTEVEPSPTPRTRTLTRTSFPPEQARRTPMSKPSNSNSESSSHTSSASGERNVPSSVGDRHHERRKPSVASIVTVRGSQPPSLPNLTAPGSATTSLTTHTVSNSSEQTPPLLRTDSGKSARSTVTFSRPSPSSVTAALSGIQQQAREDERKRRGTSMDNGRASSSDQSQSNSPLVPKARLEIQQQPKKLAAIALARGQSNEGGSDLSRRRTTLGLGTAPRLARASLDGAGLPASTSTGSGTPFGKESTAHAADRHAASTVLPRVTKERRRTVTDIWPRE</sequence>